<dbReference type="PRINTS" id="PR00598">
    <property type="entry name" value="HTHMARR"/>
</dbReference>
<evidence type="ECO:0000259" key="4">
    <source>
        <dbReference type="PROSITE" id="PS50995"/>
    </source>
</evidence>
<dbReference type="SMART" id="SM00347">
    <property type="entry name" value="HTH_MARR"/>
    <property type="match status" value="1"/>
</dbReference>
<dbReference type="InterPro" id="IPR036390">
    <property type="entry name" value="WH_DNA-bd_sf"/>
</dbReference>
<evidence type="ECO:0000256" key="2">
    <source>
        <dbReference type="ARBA" id="ARBA00023125"/>
    </source>
</evidence>
<dbReference type="Proteomes" id="UP000571950">
    <property type="component" value="Unassembled WGS sequence"/>
</dbReference>
<dbReference type="InterPro" id="IPR039422">
    <property type="entry name" value="MarR/SlyA-like"/>
</dbReference>
<organism evidence="5 6">
    <name type="scientific">Sphingobium jiangsuense</name>
    <dbReference type="NCBI Taxonomy" id="870476"/>
    <lineage>
        <taxon>Bacteria</taxon>
        <taxon>Pseudomonadati</taxon>
        <taxon>Pseudomonadota</taxon>
        <taxon>Alphaproteobacteria</taxon>
        <taxon>Sphingomonadales</taxon>
        <taxon>Sphingomonadaceae</taxon>
        <taxon>Sphingobium</taxon>
    </lineage>
</organism>
<dbReference type="InterPro" id="IPR000835">
    <property type="entry name" value="HTH_MarR-typ"/>
</dbReference>
<keyword evidence="1" id="KW-0805">Transcription regulation</keyword>
<dbReference type="Pfam" id="PF01047">
    <property type="entry name" value="MarR"/>
    <property type="match status" value="1"/>
</dbReference>
<name>A0A7W6BFD2_9SPHN</name>
<evidence type="ECO:0000313" key="6">
    <source>
        <dbReference type="Proteomes" id="UP000571950"/>
    </source>
</evidence>
<gene>
    <name evidence="5" type="ORF">GGR43_001655</name>
</gene>
<feature type="domain" description="HTH marR-type" evidence="4">
    <location>
        <begin position="24"/>
        <end position="163"/>
    </location>
</feature>
<dbReference type="PANTHER" id="PTHR33164:SF43">
    <property type="entry name" value="HTH-TYPE TRANSCRIPTIONAL REPRESSOR YETL"/>
    <property type="match status" value="1"/>
</dbReference>
<protein>
    <submittedName>
        <fullName evidence="5">DNA-binding MarR family transcriptional regulator</fullName>
    </submittedName>
</protein>
<dbReference type="GO" id="GO:0003700">
    <property type="term" value="F:DNA-binding transcription factor activity"/>
    <property type="evidence" value="ECO:0007669"/>
    <property type="project" value="InterPro"/>
</dbReference>
<dbReference type="PANTHER" id="PTHR33164">
    <property type="entry name" value="TRANSCRIPTIONAL REGULATOR, MARR FAMILY"/>
    <property type="match status" value="1"/>
</dbReference>
<dbReference type="PROSITE" id="PS50995">
    <property type="entry name" value="HTH_MARR_2"/>
    <property type="match status" value="1"/>
</dbReference>
<dbReference type="PROSITE" id="PS01117">
    <property type="entry name" value="HTH_MARR_1"/>
    <property type="match status" value="1"/>
</dbReference>
<dbReference type="Gene3D" id="1.10.10.10">
    <property type="entry name" value="Winged helix-like DNA-binding domain superfamily/Winged helix DNA-binding domain"/>
    <property type="match status" value="1"/>
</dbReference>
<dbReference type="RefSeq" id="WP_188071475.1">
    <property type="nucleotide sequence ID" value="NZ_BSPS01000001.1"/>
</dbReference>
<dbReference type="GO" id="GO:0006950">
    <property type="term" value="P:response to stress"/>
    <property type="evidence" value="ECO:0007669"/>
    <property type="project" value="TreeGrafter"/>
</dbReference>
<accession>A0A7W6BFD2</accession>
<evidence type="ECO:0000313" key="5">
    <source>
        <dbReference type="EMBL" id="MBB3925940.1"/>
    </source>
</evidence>
<keyword evidence="2 5" id="KW-0238">DNA-binding</keyword>
<proteinExistence type="predicted"/>
<reference evidence="5 6" key="1">
    <citation type="submission" date="2020-08" db="EMBL/GenBank/DDBJ databases">
        <title>Genomic Encyclopedia of Type Strains, Phase IV (KMG-IV): sequencing the most valuable type-strain genomes for metagenomic binning, comparative biology and taxonomic classification.</title>
        <authorList>
            <person name="Goeker M."/>
        </authorList>
    </citation>
    <scope>NUCLEOTIDE SEQUENCE [LARGE SCALE GENOMIC DNA]</scope>
    <source>
        <strain evidence="5 6">DSM 26189</strain>
    </source>
</reference>
<dbReference type="GO" id="GO:0003677">
    <property type="term" value="F:DNA binding"/>
    <property type="evidence" value="ECO:0007669"/>
    <property type="project" value="UniProtKB-KW"/>
</dbReference>
<dbReference type="SUPFAM" id="SSF46785">
    <property type="entry name" value="Winged helix' DNA-binding domain"/>
    <property type="match status" value="1"/>
</dbReference>
<dbReference type="InterPro" id="IPR023187">
    <property type="entry name" value="Tscrpt_reg_MarR-type_CS"/>
</dbReference>
<dbReference type="AlphaFoldDB" id="A0A7W6BFD2"/>
<dbReference type="EMBL" id="JACIDT010000004">
    <property type="protein sequence ID" value="MBB3925940.1"/>
    <property type="molecule type" value="Genomic_DNA"/>
</dbReference>
<comment type="caution">
    <text evidence="5">The sequence shown here is derived from an EMBL/GenBank/DDBJ whole genome shotgun (WGS) entry which is preliminary data.</text>
</comment>
<keyword evidence="6" id="KW-1185">Reference proteome</keyword>
<sequence>MPRKPVDQLNAGRAFYARLLPGVEVDHFAALWHMFTLGHLVATDLDGIARDIGCSFADLDFLGTLAIDERKAMRATDIASALYVSDAVISTRIARLVKDGLIERRRSDSDRRAFDLRLTDRGHAMLEQAIRLIAKQAKIVRFFRQLAPEDREALVRILGDLHQRFDREYEGGPYRDD</sequence>
<evidence type="ECO:0000256" key="1">
    <source>
        <dbReference type="ARBA" id="ARBA00023015"/>
    </source>
</evidence>
<dbReference type="InterPro" id="IPR036388">
    <property type="entry name" value="WH-like_DNA-bd_sf"/>
</dbReference>
<keyword evidence="3" id="KW-0804">Transcription</keyword>
<evidence type="ECO:0000256" key="3">
    <source>
        <dbReference type="ARBA" id="ARBA00023163"/>
    </source>
</evidence>